<dbReference type="Proteomes" id="UP001266807">
    <property type="component" value="Unassembled WGS sequence"/>
</dbReference>
<organism evidence="1 2">
    <name type="scientific">Paenibacillus peoriae</name>
    <dbReference type="NCBI Taxonomy" id="59893"/>
    <lineage>
        <taxon>Bacteria</taxon>
        <taxon>Bacillati</taxon>
        <taxon>Bacillota</taxon>
        <taxon>Bacilli</taxon>
        <taxon>Bacillales</taxon>
        <taxon>Paenibacillaceae</taxon>
        <taxon>Paenibacillus</taxon>
    </lineage>
</organism>
<evidence type="ECO:0000313" key="1">
    <source>
        <dbReference type="EMBL" id="MDR6776075.1"/>
    </source>
</evidence>
<gene>
    <name evidence="1" type="ORF">J2W98_000322</name>
</gene>
<proteinExistence type="predicted"/>
<dbReference type="EMBL" id="JAVDUG010000001">
    <property type="protein sequence ID" value="MDR6776075.1"/>
    <property type="molecule type" value="Genomic_DNA"/>
</dbReference>
<protein>
    <submittedName>
        <fullName evidence="1">Uncharacterized protein</fullName>
    </submittedName>
</protein>
<keyword evidence="2" id="KW-1185">Reference proteome</keyword>
<evidence type="ECO:0000313" key="2">
    <source>
        <dbReference type="Proteomes" id="UP001266807"/>
    </source>
</evidence>
<accession>A0ABU1QB60</accession>
<comment type="caution">
    <text evidence="1">The sequence shown here is derived from an EMBL/GenBank/DDBJ whole genome shotgun (WGS) entry which is preliminary data.</text>
</comment>
<sequence>MTLREYVTSKHKNEISLVEYVYTEHRDTLDRLTRRNKIFVNKMLEEVNIKLCVHGGARTSTDYAIQYLYLDSIYEVENCINKIKELLFISDPFA</sequence>
<name>A0ABU1QB60_9BACL</name>
<reference evidence="1 2" key="1">
    <citation type="submission" date="2023-07" db="EMBL/GenBank/DDBJ databases">
        <title>Sorghum-associated microbial communities from plants grown in Nebraska, USA.</title>
        <authorList>
            <person name="Schachtman D."/>
        </authorList>
    </citation>
    <scope>NUCLEOTIDE SEQUENCE [LARGE SCALE GENOMIC DNA]</scope>
    <source>
        <strain evidence="1 2">BE143</strain>
    </source>
</reference>